<evidence type="ECO:0000259" key="2">
    <source>
        <dbReference type="Pfam" id="PF24800"/>
    </source>
</evidence>
<accession>A0A409VDA0</accession>
<keyword evidence="1" id="KW-1133">Transmembrane helix</keyword>
<name>A0A409VDA0_9AGAR</name>
<sequence>MPKLDTRGILAAAEIAFYAPIAVLTLILVFRYAFRRDAGWFFLFIFSISHIAEGALIVAGESITPPNPVLFNAAYIIDYSALAALLLSTLGFIGMAGQHTYSENPRVAIILRIIGIIGLAALGLCIAGGVLGGEANANHTLATTLRRAGVCVYAGIYVMLFGVHVGTWTYRWHLRSYRRHLLAGITFAFPFLGVRLAYAVIAVFSSSDLLGRDLSPNQTLAKLNPITGNWILYLVLSLIMEYVVTVLYLFASTILARKHRH</sequence>
<feature type="transmembrane region" description="Helical" evidence="1">
    <location>
        <begin position="182"/>
        <end position="204"/>
    </location>
</feature>
<dbReference type="Pfam" id="PF24800">
    <property type="entry name" value="DUF7702"/>
    <property type="match status" value="1"/>
</dbReference>
<feature type="transmembrane region" description="Helical" evidence="1">
    <location>
        <begin position="79"/>
        <end position="97"/>
    </location>
</feature>
<keyword evidence="4" id="KW-1185">Reference proteome</keyword>
<gene>
    <name evidence="3" type="ORF">CVT26_002673</name>
</gene>
<dbReference type="InParanoid" id="A0A409VDA0"/>
<feature type="transmembrane region" description="Helical" evidence="1">
    <location>
        <begin position="152"/>
        <end position="170"/>
    </location>
</feature>
<feature type="transmembrane region" description="Helical" evidence="1">
    <location>
        <begin position="41"/>
        <end position="59"/>
    </location>
</feature>
<feature type="transmembrane region" description="Helical" evidence="1">
    <location>
        <begin position="109"/>
        <end position="132"/>
    </location>
</feature>
<dbReference type="PANTHER" id="PTHR42109">
    <property type="entry name" value="UNPLACED GENOMIC SCAFFOLD UM_SCAF_CONTIG_1.265, WHOLE GENOME SHOTGUN SEQUENCE"/>
    <property type="match status" value="1"/>
</dbReference>
<keyword evidence="1" id="KW-0472">Membrane</keyword>
<evidence type="ECO:0000256" key="1">
    <source>
        <dbReference type="SAM" id="Phobius"/>
    </source>
</evidence>
<feature type="domain" description="DUF7702" evidence="2">
    <location>
        <begin position="4"/>
        <end position="255"/>
    </location>
</feature>
<reference evidence="3 4" key="1">
    <citation type="journal article" date="2018" name="Evol. Lett.">
        <title>Horizontal gene cluster transfer increased hallucinogenic mushroom diversity.</title>
        <authorList>
            <person name="Reynolds H.T."/>
            <person name="Vijayakumar V."/>
            <person name="Gluck-Thaler E."/>
            <person name="Korotkin H.B."/>
            <person name="Matheny P.B."/>
            <person name="Slot J.C."/>
        </authorList>
    </citation>
    <scope>NUCLEOTIDE SEQUENCE [LARGE SCALE GENOMIC DNA]</scope>
    <source>
        <strain evidence="3 4">SRW20</strain>
    </source>
</reference>
<dbReference type="Proteomes" id="UP000284706">
    <property type="component" value="Unassembled WGS sequence"/>
</dbReference>
<feature type="transmembrane region" description="Helical" evidence="1">
    <location>
        <begin position="15"/>
        <end position="34"/>
    </location>
</feature>
<evidence type="ECO:0000313" key="3">
    <source>
        <dbReference type="EMBL" id="PPQ64729.1"/>
    </source>
</evidence>
<keyword evidence="1" id="KW-0812">Transmembrane</keyword>
<dbReference type="OrthoDB" id="2560628at2759"/>
<organism evidence="3 4">
    <name type="scientific">Gymnopilus dilepis</name>
    <dbReference type="NCBI Taxonomy" id="231916"/>
    <lineage>
        <taxon>Eukaryota</taxon>
        <taxon>Fungi</taxon>
        <taxon>Dikarya</taxon>
        <taxon>Basidiomycota</taxon>
        <taxon>Agaricomycotina</taxon>
        <taxon>Agaricomycetes</taxon>
        <taxon>Agaricomycetidae</taxon>
        <taxon>Agaricales</taxon>
        <taxon>Agaricineae</taxon>
        <taxon>Hymenogastraceae</taxon>
        <taxon>Gymnopilus</taxon>
    </lineage>
</organism>
<dbReference type="EMBL" id="NHYE01005663">
    <property type="protein sequence ID" value="PPQ64729.1"/>
    <property type="molecule type" value="Genomic_DNA"/>
</dbReference>
<dbReference type="AlphaFoldDB" id="A0A409VDA0"/>
<protein>
    <recommendedName>
        <fullName evidence="2">DUF7702 domain-containing protein</fullName>
    </recommendedName>
</protein>
<dbReference type="PANTHER" id="PTHR42109:SF2">
    <property type="entry name" value="INTEGRAL MEMBRANE PROTEIN"/>
    <property type="match status" value="1"/>
</dbReference>
<proteinExistence type="predicted"/>
<feature type="transmembrane region" description="Helical" evidence="1">
    <location>
        <begin position="230"/>
        <end position="251"/>
    </location>
</feature>
<evidence type="ECO:0000313" key="4">
    <source>
        <dbReference type="Proteomes" id="UP000284706"/>
    </source>
</evidence>
<comment type="caution">
    <text evidence="3">The sequence shown here is derived from an EMBL/GenBank/DDBJ whole genome shotgun (WGS) entry which is preliminary data.</text>
</comment>
<dbReference type="InterPro" id="IPR056119">
    <property type="entry name" value="DUF7702"/>
</dbReference>